<feature type="transmembrane region" description="Helical" evidence="6">
    <location>
        <begin position="365"/>
        <end position="384"/>
    </location>
</feature>
<organism evidence="7 8">
    <name type="scientific">Phytoactinopolyspora alkaliphila</name>
    <dbReference type="NCBI Taxonomy" id="1783498"/>
    <lineage>
        <taxon>Bacteria</taxon>
        <taxon>Bacillati</taxon>
        <taxon>Actinomycetota</taxon>
        <taxon>Actinomycetes</taxon>
        <taxon>Jiangellales</taxon>
        <taxon>Jiangellaceae</taxon>
        <taxon>Phytoactinopolyspora</taxon>
    </lineage>
</organism>
<dbReference type="PANTHER" id="PTHR30569">
    <property type="entry name" value="CYTOSINE TRANSPORTER CODB"/>
    <property type="match status" value="1"/>
</dbReference>
<feature type="transmembrane region" description="Helical" evidence="6">
    <location>
        <begin position="253"/>
        <end position="275"/>
    </location>
</feature>
<evidence type="ECO:0000256" key="3">
    <source>
        <dbReference type="ARBA" id="ARBA00022692"/>
    </source>
</evidence>
<feature type="transmembrane region" description="Helical" evidence="6">
    <location>
        <begin position="50"/>
        <end position="72"/>
    </location>
</feature>
<accession>A0A6N9YIQ5</accession>
<dbReference type="InterPro" id="IPR001248">
    <property type="entry name" value="Pur-cyt_permease"/>
</dbReference>
<feature type="transmembrane region" description="Helical" evidence="6">
    <location>
        <begin position="20"/>
        <end position="44"/>
    </location>
</feature>
<dbReference type="PANTHER" id="PTHR30569:SF0">
    <property type="entry name" value="CYTOSINE PERMEASE"/>
    <property type="match status" value="1"/>
</dbReference>
<dbReference type="Proteomes" id="UP000469185">
    <property type="component" value="Unassembled WGS sequence"/>
</dbReference>
<reference evidence="7 8" key="1">
    <citation type="submission" date="2020-02" db="EMBL/GenBank/DDBJ databases">
        <authorList>
            <person name="Li X.-J."/>
            <person name="Feng X.-M."/>
        </authorList>
    </citation>
    <scope>NUCLEOTIDE SEQUENCE [LARGE SCALE GENOMIC DNA]</scope>
    <source>
        <strain evidence="7 8">CGMCC 4.7225</strain>
    </source>
</reference>
<dbReference type="Pfam" id="PF02133">
    <property type="entry name" value="Transp_cyt_pur"/>
    <property type="match status" value="1"/>
</dbReference>
<dbReference type="EMBL" id="JAAGOB010000002">
    <property type="protein sequence ID" value="NED94749.1"/>
    <property type="molecule type" value="Genomic_DNA"/>
</dbReference>
<feature type="transmembrane region" description="Helical" evidence="6">
    <location>
        <begin position="222"/>
        <end position="241"/>
    </location>
</feature>
<evidence type="ECO:0000256" key="6">
    <source>
        <dbReference type="SAM" id="Phobius"/>
    </source>
</evidence>
<dbReference type="GO" id="GO:0015209">
    <property type="term" value="F:cytosine transmembrane transporter activity"/>
    <property type="evidence" value="ECO:0007669"/>
    <property type="project" value="InterPro"/>
</dbReference>
<feature type="transmembrane region" description="Helical" evidence="6">
    <location>
        <begin position="390"/>
        <end position="408"/>
    </location>
</feature>
<comment type="subcellular location">
    <subcellularLocation>
        <location evidence="1">Membrane</location>
        <topology evidence="1">Multi-pass membrane protein</topology>
    </subcellularLocation>
</comment>
<dbReference type="RefSeq" id="WP_163816761.1">
    <property type="nucleotide sequence ID" value="NZ_JAAGOB010000002.1"/>
</dbReference>
<dbReference type="GO" id="GO:0005886">
    <property type="term" value="C:plasma membrane"/>
    <property type="evidence" value="ECO:0007669"/>
    <property type="project" value="TreeGrafter"/>
</dbReference>
<evidence type="ECO:0000256" key="4">
    <source>
        <dbReference type="ARBA" id="ARBA00022989"/>
    </source>
</evidence>
<dbReference type="AlphaFoldDB" id="A0A6N9YIQ5"/>
<evidence type="ECO:0008006" key="9">
    <source>
        <dbReference type="Google" id="ProtNLM"/>
    </source>
</evidence>
<feature type="transmembrane region" description="Helical" evidence="6">
    <location>
        <begin position="154"/>
        <end position="171"/>
    </location>
</feature>
<feature type="transmembrane region" description="Helical" evidence="6">
    <location>
        <begin position="127"/>
        <end position="147"/>
    </location>
</feature>
<keyword evidence="3 6" id="KW-0812">Transmembrane</keyword>
<feature type="transmembrane region" description="Helical" evidence="6">
    <location>
        <begin position="328"/>
        <end position="353"/>
    </location>
</feature>
<evidence type="ECO:0000313" key="7">
    <source>
        <dbReference type="EMBL" id="NED94749.1"/>
    </source>
</evidence>
<proteinExistence type="inferred from homology"/>
<comment type="similarity">
    <text evidence="2">Belongs to the purine-cytosine permease (2.A.39) family.</text>
</comment>
<evidence type="ECO:0000313" key="8">
    <source>
        <dbReference type="Proteomes" id="UP000469185"/>
    </source>
</evidence>
<protein>
    <recommendedName>
        <fullName evidence="9">Cytosine permease</fullName>
    </recommendedName>
</protein>
<feature type="transmembrane region" description="Helical" evidence="6">
    <location>
        <begin position="191"/>
        <end position="210"/>
    </location>
</feature>
<keyword evidence="8" id="KW-1185">Reference proteome</keyword>
<evidence type="ECO:0000256" key="1">
    <source>
        <dbReference type="ARBA" id="ARBA00004141"/>
    </source>
</evidence>
<comment type="caution">
    <text evidence="7">The sequence shown here is derived from an EMBL/GenBank/DDBJ whole genome shotgun (WGS) entry which is preliminary data.</text>
</comment>
<sequence>MHDHALSAVPLAQRRSTFQLMAVAFGWVISISGFLVGGTLGGGLEFGQGLSAILLGNVILAVIATLIGLIGYRTGMTTYLISRTVFGRQGSILVSLVLGVLAMGFIGVLLDSFGTAFVALVDGVPKPAVIFVFAIAVLLTALFGFSGLAWISRIAAPALILFALIGLIRLGTGDDGFSAAIDSQPAAPISFDVGLTAVIATWITGAALTSDIARYAHRGRDVVIATFCGYVLGAGFFEFVAMISSNAAGTPNFVVAMSNLGLLLPAVIVLVLALWTTTDNNIYSSSLAFTNASKLVGVKVPKPAWVVVATLIAVGVAFLGFAADFLSFLQIIAVVTPPLAGVVITHFWVLGHIRNATSASEAQAPTLRIEALIAWVATSLFAHFADLPVAPLTALVIAGALYGLLVMVTRRRTKETV</sequence>
<gene>
    <name evidence="7" type="ORF">G1H11_05435</name>
</gene>
<evidence type="ECO:0000256" key="5">
    <source>
        <dbReference type="ARBA" id="ARBA00023136"/>
    </source>
</evidence>
<keyword evidence="4 6" id="KW-1133">Transmembrane helix</keyword>
<evidence type="ECO:0000256" key="2">
    <source>
        <dbReference type="ARBA" id="ARBA00008974"/>
    </source>
</evidence>
<dbReference type="InterPro" id="IPR030191">
    <property type="entry name" value="CodB"/>
</dbReference>
<keyword evidence="5 6" id="KW-0472">Membrane</keyword>
<feature type="transmembrane region" description="Helical" evidence="6">
    <location>
        <begin position="93"/>
        <end position="121"/>
    </location>
</feature>
<name>A0A6N9YIQ5_9ACTN</name>
<dbReference type="Gene3D" id="1.10.4160.10">
    <property type="entry name" value="Hydantoin permease"/>
    <property type="match status" value="1"/>
</dbReference>
<feature type="transmembrane region" description="Helical" evidence="6">
    <location>
        <begin position="304"/>
        <end position="322"/>
    </location>
</feature>